<dbReference type="Gene3D" id="2.40.50.140">
    <property type="entry name" value="Nucleic acid-binding proteins"/>
    <property type="match status" value="1"/>
</dbReference>
<dbReference type="InterPro" id="IPR022572">
    <property type="entry name" value="DNA_rep/recomb_RecO_N"/>
</dbReference>
<dbReference type="OrthoDB" id="9804792at2"/>
<evidence type="ECO:0000259" key="9">
    <source>
        <dbReference type="Pfam" id="PF11967"/>
    </source>
</evidence>
<name>A0A4Q7NBQ9_9BURK</name>
<dbReference type="SUPFAM" id="SSF50249">
    <property type="entry name" value="Nucleic acid-binding proteins"/>
    <property type="match status" value="1"/>
</dbReference>
<comment type="caution">
    <text evidence="10">The sequence shown here is derived from an EMBL/GenBank/DDBJ whole genome shotgun (WGS) entry which is preliminary data.</text>
</comment>
<feature type="domain" description="DNA replication/recombination mediator RecO N-terminal" evidence="9">
    <location>
        <begin position="50"/>
        <end position="118"/>
    </location>
</feature>
<dbReference type="Gene3D" id="1.20.1440.120">
    <property type="entry name" value="Recombination protein O, C-terminal domain"/>
    <property type="match status" value="1"/>
</dbReference>
<reference evidence="10 11" key="1">
    <citation type="submission" date="2019-02" db="EMBL/GenBank/DDBJ databases">
        <title>Genomic Encyclopedia of Type Strains, Phase IV (KMG-IV): sequencing the most valuable type-strain genomes for metagenomic binning, comparative biology and taxonomic classification.</title>
        <authorList>
            <person name="Goeker M."/>
        </authorList>
    </citation>
    <scope>NUCLEOTIDE SEQUENCE [LARGE SCALE GENOMIC DNA]</scope>
    <source>
        <strain evidence="10 11">K24</strain>
    </source>
</reference>
<dbReference type="GO" id="GO:0006302">
    <property type="term" value="P:double-strand break repair"/>
    <property type="evidence" value="ECO:0007669"/>
    <property type="project" value="TreeGrafter"/>
</dbReference>
<dbReference type="HAMAP" id="MF_00201">
    <property type="entry name" value="RecO"/>
    <property type="match status" value="1"/>
</dbReference>
<feature type="region of interest" description="Disordered" evidence="8">
    <location>
        <begin position="269"/>
        <end position="311"/>
    </location>
</feature>
<comment type="function">
    <text evidence="7">Involved in DNA repair and RecF pathway recombination.</text>
</comment>
<dbReference type="InterPro" id="IPR012340">
    <property type="entry name" value="NA-bd_OB-fold"/>
</dbReference>
<evidence type="ECO:0000256" key="2">
    <source>
        <dbReference type="ARBA" id="ARBA00021310"/>
    </source>
</evidence>
<dbReference type="PANTHER" id="PTHR33991">
    <property type="entry name" value="DNA REPAIR PROTEIN RECO"/>
    <property type="match status" value="1"/>
</dbReference>
<dbReference type="RefSeq" id="WP_130358153.1">
    <property type="nucleotide sequence ID" value="NZ_SGXC01000002.1"/>
</dbReference>
<dbReference type="NCBIfam" id="TIGR00613">
    <property type="entry name" value="reco"/>
    <property type="match status" value="1"/>
</dbReference>
<dbReference type="GO" id="GO:0006310">
    <property type="term" value="P:DNA recombination"/>
    <property type="evidence" value="ECO:0007669"/>
    <property type="project" value="UniProtKB-UniRule"/>
</dbReference>
<evidence type="ECO:0000256" key="8">
    <source>
        <dbReference type="SAM" id="MobiDB-lite"/>
    </source>
</evidence>
<evidence type="ECO:0000256" key="3">
    <source>
        <dbReference type="ARBA" id="ARBA00022763"/>
    </source>
</evidence>
<dbReference type="SUPFAM" id="SSF57863">
    <property type="entry name" value="ArfGap/RecO-like zinc finger"/>
    <property type="match status" value="1"/>
</dbReference>
<dbReference type="EMBL" id="SGXC01000002">
    <property type="protein sequence ID" value="RZS80386.1"/>
    <property type="molecule type" value="Genomic_DNA"/>
</dbReference>
<keyword evidence="5 7" id="KW-0234">DNA repair</keyword>
<dbReference type="Pfam" id="PF02565">
    <property type="entry name" value="RecO_C"/>
    <property type="match status" value="1"/>
</dbReference>
<evidence type="ECO:0000256" key="1">
    <source>
        <dbReference type="ARBA" id="ARBA00007452"/>
    </source>
</evidence>
<keyword evidence="3 7" id="KW-0227">DNA damage</keyword>
<proteinExistence type="inferred from homology"/>
<dbReference type="Proteomes" id="UP000292445">
    <property type="component" value="Unassembled WGS sequence"/>
</dbReference>
<feature type="compositionally biased region" description="Pro residues" evidence="8">
    <location>
        <begin position="298"/>
        <end position="311"/>
    </location>
</feature>
<dbReference type="PANTHER" id="PTHR33991:SF1">
    <property type="entry name" value="DNA REPAIR PROTEIN RECO"/>
    <property type="match status" value="1"/>
</dbReference>
<sequence length="311" mass="34063">MSNSRDPVAPDEILPDAAGSLFRRTPLAAAPAPARQARPRGRGNRVDDVPAFLIHSYPYRETSLILDVFTRSHGRLALVAKGAKRPHSALRPVLIAFQRLSLSWSGAGEIKTLVRAEWSGAPQRLQGAAAMSGWYLNELLLRLLGRDDPHESLYDAYVDALARLAAHPRLSSALREFEWRLLCEIGYGFDPAATGADEPVRAGGRYRVPLEAGPELEEPETPQLGTPITGESLLALAAGRFDDVAAEPELRRLLRERLDYHMNGRPMATRQVLRDLRSYPPLRADARPPGGDAGGPAEPDPTYPGKPPIDR</sequence>
<dbReference type="Pfam" id="PF11967">
    <property type="entry name" value="RecO_N"/>
    <property type="match status" value="1"/>
</dbReference>
<evidence type="ECO:0000256" key="6">
    <source>
        <dbReference type="ARBA" id="ARBA00033409"/>
    </source>
</evidence>
<comment type="similarity">
    <text evidence="1 7">Belongs to the RecO family.</text>
</comment>
<organism evidence="10 11">
    <name type="scientific">Pigmentiphaga kullae</name>
    <dbReference type="NCBI Taxonomy" id="151784"/>
    <lineage>
        <taxon>Bacteria</taxon>
        <taxon>Pseudomonadati</taxon>
        <taxon>Pseudomonadota</taxon>
        <taxon>Betaproteobacteria</taxon>
        <taxon>Burkholderiales</taxon>
        <taxon>Alcaligenaceae</taxon>
        <taxon>Pigmentiphaga</taxon>
    </lineage>
</organism>
<gene>
    <name evidence="7" type="primary">recO</name>
    <name evidence="10" type="ORF">EV675_2986</name>
</gene>
<dbReference type="GO" id="GO:0043590">
    <property type="term" value="C:bacterial nucleoid"/>
    <property type="evidence" value="ECO:0007669"/>
    <property type="project" value="TreeGrafter"/>
</dbReference>
<evidence type="ECO:0000256" key="5">
    <source>
        <dbReference type="ARBA" id="ARBA00023204"/>
    </source>
</evidence>
<feature type="region of interest" description="Disordered" evidence="8">
    <location>
        <begin position="24"/>
        <end position="43"/>
    </location>
</feature>
<dbReference type="InterPro" id="IPR003717">
    <property type="entry name" value="RecO"/>
</dbReference>
<evidence type="ECO:0000313" key="11">
    <source>
        <dbReference type="Proteomes" id="UP000292445"/>
    </source>
</evidence>
<protein>
    <recommendedName>
        <fullName evidence="2 7">DNA repair protein RecO</fullName>
    </recommendedName>
    <alternativeName>
        <fullName evidence="6 7">Recombination protein O</fullName>
    </alternativeName>
</protein>
<evidence type="ECO:0000256" key="4">
    <source>
        <dbReference type="ARBA" id="ARBA00023172"/>
    </source>
</evidence>
<evidence type="ECO:0000256" key="7">
    <source>
        <dbReference type="HAMAP-Rule" id="MF_00201"/>
    </source>
</evidence>
<keyword evidence="4 7" id="KW-0233">DNA recombination</keyword>
<keyword evidence="11" id="KW-1185">Reference proteome</keyword>
<accession>A0A4Q7NBQ9</accession>
<dbReference type="AlphaFoldDB" id="A0A4Q7NBQ9"/>
<feature type="compositionally biased region" description="Low complexity" evidence="8">
    <location>
        <begin position="24"/>
        <end position="36"/>
    </location>
</feature>
<dbReference type="InterPro" id="IPR037278">
    <property type="entry name" value="ARFGAP/RecO"/>
</dbReference>
<evidence type="ECO:0000313" key="10">
    <source>
        <dbReference type="EMBL" id="RZS80386.1"/>
    </source>
</evidence>
<dbReference type="InterPro" id="IPR042242">
    <property type="entry name" value="RecO_C"/>
</dbReference>